<sequence length="302" mass="33340">MKQLLHIYNIKSNKKIFIRFLSSMMVIFGLPFYTLASGITDTYYIGKAVNSGDGDGYSEVNLINSEDPHYGWDIGKFYVDGFSEIKSESGNPAFITSGKVALNFTLKQDIDTLGGKENLSVAEDKKGYHEYFNIRGANFGRGTLIIQYTSPKGVISTPIVYTDYLTTIDTNKTDKVAYLNEGKYDVSFNYRVKDDSNLLGLFPLYNDYSINFKFYVTNEENMDELEDISKMSDGDSSGGSESVQSIGKTSSKVSSPASSSKSSSSKSSYVGGGNNNSGQLTSVLPFLVISISLIFLLFRDKK</sequence>
<evidence type="ECO:0000313" key="2">
    <source>
        <dbReference type="Proteomes" id="UP000188605"/>
    </source>
</evidence>
<name>A0ACC8XFU5_9FIRM</name>
<proteinExistence type="predicted"/>
<keyword evidence="2" id="KW-1185">Reference proteome</keyword>
<gene>
    <name evidence="1" type="ORF">AN396_01645</name>
</gene>
<dbReference type="Proteomes" id="UP000188605">
    <property type="component" value="Unassembled WGS sequence"/>
</dbReference>
<protein>
    <submittedName>
        <fullName evidence="1">Uncharacterized protein</fullName>
    </submittedName>
</protein>
<reference evidence="1" key="1">
    <citation type="submission" date="2016-08" db="EMBL/GenBank/DDBJ databases">
        <authorList>
            <person name="Ngugi D.K."/>
            <person name="Miyake S."/>
            <person name="Stingl U."/>
        </authorList>
    </citation>
    <scope>NUCLEOTIDE SEQUENCE</scope>
    <source>
        <strain evidence="1">SCG-B11WGA-EpuloA1</strain>
    </source>
</reference>
<comment type="caution">
    <text evidence="1">The sequence shown here is derived from an EMBL/GenBank/DDBJ whole genome shotgun (WGS) entry which is preliminary data.</text>
</comment>
<dbReference type="EMBL" id="LJDB01000013">
    <property type="protein sequence ID" value="ONI42410.1"/>
    <property type="molecule type" value="Genomic_DNA"/>
</dbReference>
<organism evidence="1 2">
    <name type="scientific">Candidatus Epulonipiscium fishelsonii</name>
    <dbReference type="NCBI Taxonomy" id="77094"/>
    <lineage>
        <taxon>Bacteria</taxon>
        <taxon>Bacillati</taxon>
        <taxon>Bacillota</taxon>
        <taxon>Clostridia</taxon>
        <taxon>Lachnospirales</taxon>
        <taxon>Lachnospiraceae</taxon>
        <taxon>Candidatus Epulonipiscium</taxon>
    </lineage>
</organism>
<evidence type="ECO:0000313" key="1">
    <source>
        <dbReference type="EMBL" id="ONI42410.1"/>
    </source>
</evidence>
<accession>A0ACC8XFU5</accession>